<keyword evidence="2" id="KW-1185">Reference proteome</keyword>
<protein>
    <submittedName>
        <fullName evidence="1">Uncharacterized protein</fullName>
    </submittedName>
</protein>
<organism evidence="1 2">
    <name type="scientific">Pseudochelatococcus contaminans</name>
    <dbReference type="NCBI Taxonomy" id="1538103"/>
    <lineage>
        <taxon>Bacteria</taxon>
        <taxon>Pseudomonadati</taxon>
        <taxon>Pseudomonadota</taxon>
        <taxon>Alphaproteobacteria</taxon>
        <taxon>Hyphomicrobiales</taxon>
        <taxon>Chelatococcaceae</taxon>
        <taxon>Pseudochelatococcus</taxon>
    </lineage>
</organism>
<dbReference type="RefSeq" id="WP_210281652.1">
    <property type="nucleotide sequence ID" value="NZ_JACICC010000005.1"/>
</dbReference>
<dbReference type="AlphaFoldDB" id="A0A7W5Z4T1"/>
<comment type="caution">
    <text evidence="1">The sequence shown here is derived from an EMBL/GenBank/DDBJ whole genome shotgun (WGS) entry which is preliminary data.</text>
</comment>
<dbReference type="EMBL" id="JACICC010000005">
    <property type="protein sequence ID" value="MBB3810191.1"/>
    <property type="molecule type" value="Genomic_DNA"/>
</dbReference>
<dbReference type="Proteomes" id="UP000537592">
    <property type="component" value="Unassembled WGS sequence"/>
</dbReference>
<reference evidence="1 2" key="1">
    <citation type="submission" date="2020-08" db="EMBL/GenBank/DDBJ databases">
        <title>Genomic Encyclopedia of Type Strains, Phase IV (KMG-IV): sequencing the most valuable type-strain genomes for metagenomic binning, comparative biology and taxonomic classification.</title>
        <authorList>
            <person name="Goeker M."/>
        </authorList>
    </citation>
    <scope>NUCLEOTIDE SEQUENCE [LARGE SCALE GENOMIC DNA]</scope>
    <source>
        <strain evidence="1 2">DSM 28760</strain>
    </source>
</reference>
<evidence type="ECO:0000313" key="1">
    <source>
        <dbReference type="EMBL" id="MBB3810191.1"/>
    </source>
</evidence>
<sequence length="56" mass="5905">MDFAVFTGLSVAAAELAIERLFAGSVESLCFVADLLLDLGIAVTRHPVLCGFALLH</sequence>
<evidence type="ECO:0000313" key="2">
    <source>
        <dbReference type="Proteomes" id="UP000537592"/>
    </source>
</evidence>
<proteinExistence type="predicted"/>
<accession>A0A7W5Z4T1</accession>
<name>A0A7W5Z4T1_9HYPH</name>
<gene>
    <name evidence="1" type="ORF">FHS81_002287</name>
</gene>